<dbReference type="NCBIfam" id="NF037968">
    <property type="entry name" value="SemiSWEET_2"/>
    <property type="match status" value="1"/>
</dbReference>
<sequence length="83" mass="9179">MDTALLVGYLASMCSVSSFVPQVYKVVRTDDTKAISTGMYCLTVTGFALWTAFGVMRTEWPIILTNSACFFLSLVILVKKLRS</sequence>
<evidence type="ECO:0000313" key="8">
    <source>
        <dbReference type="Proteomes" id="UP000187891"/>
    </source>
</evidence>
<organism evidence="7 8">
    <name type="scientific">Agrobacterium rosae</name>
    <dbReference type="NCBI Taxonomy" id="1972867"/>
    <lineage>
        <taxon>Bacteria</taxon>
        <taxon>Pseudomonadati</taxon>
        <taxon>Pseudomonadota</taxon>
        <taxon>Alphaproteobacteria</taxon>
        <taxon>Hyphomicrobiales</taxon>
        <taxon>Rhizobiaceae</taxon>
        <taxon>Rhizobium/Agrobacterium group</taxon>
        <taxon>Agrobacterium</taxon>
    </lineage>
</organism>
<reference evidence="6 9" key="3">
    <citation type="journal article" date="2018" name="Syst. Appl. Microbiol.">
        <title>Agrobacterium rosae sp. nov., isolated from galls on different agricultural crops.</title>
        <authorList>
            <person name="Kuzmanovic N."/>
            <person name="Pulawska J."/>
            <person name="Smalla K."/>
            <person name="Nesme X."/>
        </authorList>
    </citation>
    <scope>NUCLEOTIDE SEQUENCE [LARGE SCALE GENOMIC DNA]</scope>
    <source>
        <strain evidence="6 9">NCPPB 1650</strain>
    </source>
</reference>
<feature type="transmembrane region" description="Helical" evidence="5">
    <location>
        <begin position="6"/>
        <end position="27"/>
    </location>
</feature>
<comment type="subcellular location">
    <subcellularLocation>
        <location evidence="1">Membrane</location>
        <topology evidence="1">Multi-pass membrane protein</topology>
    </subcellularLocation>
</comment>
<dbReference type="Pfam" id="PF04193">
    <property type="entry name" value="PQ-loop"/>
    <property type="match status" value="1"/>
</dbReference>
<dbReference type="AlphaFoldDB" id="A0A1R3U6A8"/>
<name>A0A1R3U6A8_9HYPH</name>
<evidence type="ECO:0000256" key="3">
    <source>
        <dbReference type="ARBA" id="ARBA00022989"/>
    </source>
</evidence>
<evidence type="ECO:0000256" key="5">
    <source>
        <dbReference type="SAM" id="Phobius"/>
    </source>
</evidence>
<evidence type="ECO:0000256" key="4">
    <source>
        <dbReference type="ARBA" id="ARBA00023136"/>
    </source>
</evidence>
<evidence type="ECO:0000256" key="1">
    <source>
        <dbReference type="ARBA" id="ARBA00004141"/>
    </source>
</evidence>
<keyword evidence="3 5" id="KW-1133">Transmembrane helix</keyword>
<dbReference type="GO" id="GO:0016020">
    <property type="term" value="C:membrane"/>
    <property type="evidence" value="ECO:0007669"/>
    <property type="project" value="UniProtKB-SubCell"/>
</dbReference>
<accession>A0A2S4E707</accession>
<dbReference type="Proteomes" id="UP000187891">
    <property type="component" value="Unassembled WGS sequence"/>
</dbReference>
<dbReference type="STRING" id="1907666.DSM25559_4471"/>
<evidence type="ECO:0000256" key="2">
    <source>
        <dbReference type="ARBA" id="ARBA00022692"/>
    </source>
</evidence>
<evidence type="ECO:0000313" key="6">
    <source>
        <dbReference type="EMBL" id="POO49088.1"/>
    </source>
</evidence>
<dbReference type="EMBL" id="FMUE01000015">
    <property type="protein sequence ID" value="SCX34429.1"/>
    <property type="molecule type" value="Genomic_DNA"/>
</dbReference>
<accession>A0A1R3U6A8</accession>
<feature type="transmembrane region" description="Helical" evidence="5">
    <location>
        <begin position="34"/>
        <end position="54"/>
    </location>
</feature>
<evidence type="ECO:0000313" key="7">
    <source>
        <dbReference type="EMBL" id="SCX34429.1"/>
    </source>
</evidence>
<proteinExistence type="predicted"/>
<protein>
    <submittedName>
        <fullName evidence="7">PQ loop repeat</fullName>
    </submittedName>
</protein>
<feature type="transmembrane region" description="Helical" evidence="5">
    <location>
        <begin position="60"/>
        <end position="78"/>
    </location>
</feature>
<evidence type="ECO:0000313" key="9">
    <source>
        <dbReference type="Proteomes" id="UP000237447"/>
    </source>
</evidence>
<dbReference type="InterPro" id="IPR047662">
    <property type="entry name" value="SemiSWEET"/>
</dbReference>
<dbReference type="GO" id="GO:0051119">
    <property type="term" value="F:sugar transmembrane transporter activity"/>
    <property type="evidence" value="ECO:0007669"/>
    <property type="project" value="InterPro"/>
</dbReference>
<dbReference type="Gene3D" id="1.20.1280.290">
    <property type="match status" value="1"/>
</dbReference>
<keyword evidence="2 5" id="KW-0812">Transmembrane</keyword>
<reference evidence="7" key="2">
    <citation type="submission" date="2016-10" db="EMBL/GenBank/DDBJ databases">
        <authorList>
            <person name="de Groot N.N."/>
        </authorList>
    </citation>
    <scope>NUCLEOTIDE SEQUENCE [LARGE SCALE GENOMIC DNA]</scope>
    <source>
        <strain evidence="7">DSM25559</strain>
    </source>
</reference>
<dbReference type="Proteomes" id="UP000237447">
    <property type="component" value="Unassembled WGS sequence"/>
</dbReference>
<reference evidence="8" key="1">
    <citation type="submission" date="2016-10" db="EMBL/GenBank/DDBJ databases">
        <authorList>
            <person name="Wibberg D."/>
        </authorList>
    </citation>
    <scope>NUCLEOTIDE SEQUENCE [LARGE SCALE GENOMIC DNA]</scope>
</reference>
<dbReference type="InterPro" id="IPR006603">
    <property type="entry name" value="PQ-loop_rpt"/>
</dbReference>
<keyword evidence="4 5" id="KW-0472">Membrane</keyword>
<dbReference type="EMBL" id="NXEJ01000012">
    <property type="protein sequence ID" value="POO49088.1"/>
    <property type="molecule type" value="Genomic_DNA"/>
</dbReference>
<gene>
    <name evidence="6" type="ORF">CPJ18_22970</name>
    <name evidence="7" type="ORF">DSM25559_4471</name>
</gene>